<comment type="caution">
    <text evidence="2">The sequence shown here is derived from an EMBL/GenBank/DDBJ whole genome shotgun (WGS) entry which is preliminary data.</text>
</comment>
<dbReference type="RefSeq" id="WP_184263630.1">
    <property type="nucleotide sequence ID" value="NZ_JACIIX010000007.1"/>
</dbReference>
<dbReference type="EMBL" id="JACIIX010000007">
    <property type="protein sequence ID" value="MBB6210812.1"/>
    <property type="molecule type" value="Genomic_DNA"/>
</dbReference>
<keyword evidence="2" id="KW-0238">DNA-binding</keyword>
<name>A0A7X0DP25_NOVIT</name>
<evidence type="ECO:0000313" key="3">
    <source>
        <dbReference type="Proteomes" id="UP000544872"/>
    </source>
</evidence>
<sequence>MSGAPLSLLLPADLLDRLQALADRDGKPLAAVLLQAAEEFADRWEDYYQTCDALVQGEPERTTLSVSPEEETVADCGETGTVP</sequence>
<reference evidence="2 3" key="1">
    <citation type="submission" date="2020-08" db="EMBL/GenBank/DDBJ databases">
        <title>Genomic Encyclopedia of Type Strains, Phase IV (KMG-IV): sequencing the most valuable type-strain genomes for metagenomic binning, comparative biology and taxonomic classification.</title>
        <authorList>
            <person name="Goeker M."/>
        </authorList>
    </citation>
    <scope>NUCLEOTIDE SEQUENCE [LARGE SCALE GENOMIC DNA]</scope>
    <source>
        <strain evidence="2 3">DSM 11590</strain>
    </source>
</reference>
<protein>
    <submittedName>
        <fullName evidence="2">Putative DNA-binding protein</fullName>
    </submittedName>
</protein>
<evidence type="ECO:0000313" key="2">
    <source>
        <dbReference type="EMBL" id="MBB6210812.1"/>
    </source>
</evidence>
<proteinExistence type="predicted"/>
<feature type="region of interest" description="Disordered" evidence="1">
    <location>
        <begin position="59"/>
        <end position="83"/>
    </location>
</feature>
<dbReference type="AlphaFoldDB" id="A0A7X0DP25"/>
<dbReference type="GO" id="GO:0003677">
    <property type="term" value="F:DNA binding"/>
    <property type="evidence" value="ECO:0007669"/>
    <property type="project" value="UniProtKB-KW"/>
</dbReference>
<gene>
    <name evidence="2" type="ORF">FHS48_002237</name>
</gene>
<dbReference type="Proteomes" id="UP000544872">
    <property type="component" value="Unassembled WGS sequence"/>
</dbReference>
<evidence type="ECO:0000256" key="1">
    <source>
        <dbReference type="SAM" id="MobiDB-lite"/>
    </source>
</evidence>
<organism evidence="2 3">
    <name type="scientific">Novispirillum itersonii</name>
    <name type="common">Aquaspirillum itersonii</name>
    <dbReference type="NCBI Taxonomy" id="189"/>
    <lineage>
        <taxon>Bacteria</taxon>
        <taxon>Pseudomonadati</taxon>
        <taxon>Pseudomonadota</taxon>
        <taxon>Alphaproteobacteria</taxon>
        <taxon>Rhodospirillales</taxon>
        <taxon>Novispirillaceae</taxon>
        <taxon>Novispirillum</taxon>
    </lineage>
</organism>
<keyword evidence="3" id="KW-1185">Reference proteome</keyword>
<accession>A0A7X0DP25</accession>